<evidence type="ECO:0000313" key="6">
    <source>
        <dbReference type="Proteomes" id="UP000287467"/>
    </source>
</evidence>
<keyword evidence="1" id="KW-0808">Transferase</keyword>
<name>A0A430VBM1_THESC</name>
<dbReference type="EMBL" id="PEMW01000458">
    <property type="protein sequence ID" value="RTI48421.1"/>
    <property type="molecule type" value="Genomic_DNA"/>
</dbReference>
<protein>
    <submittedName>
        <fullName evidence="5">Histidine kinase</fullName>
    </submittedName>
</protein>
<dbReference type="Pfam" id="PF02702">
    <property type="entry name" value="KdpD"/>
    <property type="match status" value="1"/>
</dbReference>
<organism evidence="5 6">
    <name type="scientific">Thermus scotoductus</name>
    <dbReference type="NCBI Taxonomy" id="37636"/>
    <lineage>
        <taxon>Bacteria</taxon>
        <taxon>Thermotogati</taxon>
        <taxon>Deinococcota</taxon>
        <taxon>Deinococci</taxon>
        <taxon>Thermales</taxon>
        <taxon>Thermaceae</taxon>
        <taxon>Thermus</taxon>
    </lineage>
</organism>
<comment type="caution">
    <text evidence="5">The sequence shown here is derived from an EMBL/GenBank/DDBJ whole genome shotgun (WGS) entry which is preliminary data.</text>
</comment>
<accession>A0A430VBM1</accession>
<dbReference type="InterPro" id="IPR003852">
    <property type="entry name" value="Sig_transdc_His_kinase_KdpD_N"/>
</dbReference>
<dbReference type="AlphaFoldDB" id="A0A430VBM1"/>
<dbReference type="InterPro" id="IPR052023">
    <property type="entry name" value="Histidine_kinase_KdpD"/>
</dbReference>
<feature type="domain" description="Signal transduction histidine kinase osmosensitive K+ channel sensor N-terminal" evidence="4">
    <location>
        <begin position="13"/>
        <end position="208"/>
    </location>
</feature>
<dbReference type="GO" id="GO:0000155">
    <property type="term" value="F:phosphorelay sensor kinase activity"/>
    <property type="evidence" value="ECO:0007669"/>
    <property type="project" value="InterPro"/>
</dbReference>
<dbReference type="Gene3D" id="3.40.50.300">
    <property type="entry name" value="P-loop containing nucleotide triphosphate hydrolases"/>
    <property type="match status" value="1"/>
</dbReference>
<proteinExistence type="predicted"/>
<evidence type="ECO:0000313" key="5">
    <source>
        <dbReference type="EMBL" id="RTI48421.1"/>
    </source>
</evidence>
<dbReference type="Proteomes" id="UP000287467">
    <property type="component" value="Unassembled WGS sequence"/>
</dbReference>
<keyword evidence="2 5" id="KW-0418">Kinase</keyword>
<dbReference type="PANTHER" id="PTHR45569">
    <property type="entry name" value="SENSOR PROTEIN KDPD"/>
    <property type="match status" value="1"/>
</dbReference>
<evidence type="ECO:0000256" key="2">
    <source>
        <dbReference type="ARBA" id="ARBA00022777"/>
    </source>
</evidence>
<evidence type="ECO:0000256" key="1">
    <source>
        <dbReference type="ARBA" id="ARBA00022679"/>
    </source>
</evidence>
<dbReference type="PANTHER" id="PTHR45569:SF1">
    <property type="entry name" value="SENSOR PROTEIN KDPD"/>
    <property type="match status" value="1"/>
</dbReference>
<evidence type="ECO:0000256" key="3">
    <source>
        <dbReference type="ARBA" id="ARBA00023012"/>
    </source>
</evidence>
<sequence length="304" mass="34360">MSLETLRLLLGPGRLKIYLGYAVGVGKTHRALLELRELKRRGVDVAVGWLEPKDRPLLQALAEGLPLIPPRREGPYEVMDLEAILARRPSTLLVDELARRNPPGYPRRHEEVARLLEAGISVLTTLNAYHLESLAGAAEAYLGHRVEERVPDSLLEEADEVVLVDLPPEDLLERLRRLPAYRGVHSPLLSLSTLRALREMTLRRVARSLEPSFERLLVLVPEDYYWFRRLVDYAALRARRLGGEFYVLHPRPSPLLGPAPPLERERRARMEAYVAERGGTLLVRPGPLVPVTLEALRVVRAKAL</sequence>
<evidence type="ECO:0000259" key="4">
    <source>
        <dbReference type="Pfam" id="PF02702"/>
    </source>
</evidence>
<feature type="non-terminal residue" evidence="5">
    <location>
        <position position="304"/>
    </location>
</feature>
<gene>
    <name evidence="5" type="ORF">CSW14_12570</name>
</gene>
<dbReference type="GO" id="GO:0005886">
    <property type="term" value="C:plasma membrane"/>
    <property type="evidence" value="ECO:0007669"/>
    <property type="project" value="TreeGrafter"/>
</dbReference>
<dbReference type="InterPro" id="IPR027417">
    <property type="entry name" value="P-loop_NTPase"/>
</dbReference>
<reference evidence="5 6" key="1">
    <citation type="journal article" date="2019" name="Extremophiles">
        <title>Biogeography of thermophiles and predominance of Thermus scotoductus in domestic water heaters.</title>
        <authorList>
            <person name="Wilpiszeski R.L."/>
            <person name="Zhang Z."/>
            <person name="House C.H."/>
        </authorList>
    </citation>
    <scope>NUCLEOTIDE SEQUENCE [LARGE SCALE GENOMIC DNA]</scope>
    <source>
        <strain evidence="5 6">1_S1</strain>
    </source>
</reference>
<keyword evidence="3" id="KW-0902">Two-component regulatory system</keyword>